<dbReference type="EMBL" id="JAACXV010014127">
    <property type="protein sequence ID" value="KAF7270150.1"/>
    <property type="molecule type" value="Genomic_DNA"/>
</dbReference>
<evidence type="ECO:0000313" key="2">
    <source>
        <dbReference type="Proteomes" id="UP000625711"/>
    </source>
</evidence>
<comment type="caution">
    <text evidence="1">The sequence shown here is derived from an EMBL/GenBank/DDBJ whole genome shotgun (WGS) entry which is preliminary data.</text>
</comment>
<gene>
    <name evidence="1" type="ORF">GWI33_016841</name>
</gene>
<dbReference type="Proteomes" id="UP000625711">
    <property type="component" value="Unassembled WGS sequence"/>
</dbReference>
<keyword evidence="2" id="KW-1185">Reference proteome</keyword>
<proteinExistence type="predicted"/>
<protein>
    <submittedName>
        <fullName evidence="1">Uncharacterized protein</fullName>
    </submittedName>
</protein>
<organism evidence="1 2">
    <name type="scientific">Rhynchophorus ferrugineus</name>
    <name type="common">Red palm weevil</name>
    <name type="synonym">Curculio ferrugineus</name>
    <dbReference type="NCBI Taxonomy" id="354439"/>
    <lineage>
        <taxon>Eukaryota</taxon>
        <taxon>Metazoa</taxon>
        <taxon>Ecdysozoa</taxon>
        <taxon>Arthropoda</taxon>
        <taxon>Hexapoda</taxon>
        <taxon>Insecta</taxon>
        <taxon>Pterygota</taxon>
        <taxon>Neoptera</taxon>
        <taxon>Endopterygota</taxon>
        <taxon>Coleoptera</taxon>
        <taxon>Polyphaga</taxon>
        <taxon>Cucujiformia</taxon>
        <taxon>Curculionidae</taxon>
        <taxon>Dryophthorinae</taxon>
        <taxon>Rhynchophorus</taxon>
    </lineage>
</organism>
<sequence length="88" mass="9744">MIVERIKHELMARVPVPERTVADDFSRFSAGATPPGTIARPPGAPPICRRIGNVLLLSIPIQQPTGWRIENCCLSLCDGKHKMYVHVL</sequence>
<accession>A0A834M886</accession>
<dbReference type="AlphaFoldDB" id="A0A834M886"/>
<name>A0A834M886_RHYFE</name>
<evidence type="ECO:0000313" key="1">
    <source>
        <dbReference type="EMBL" id="KAF7270150.1"/>
    </source>
</evidence>
<reference evidence="1" key="1">
    <citation type="submission" date="2020-08" db="EMBL/GenBank/DDBJ databases">
        <title>Genome sequencing and assembly of the red palm weevil Rhynchophorus ferrugineus.</title>
        <authorList>
            <person name="Dias G.B."/>
            <person name="Bergman C.M."/>
            <person name="Manee M."/>
        </authorList>
    </citation>
    <scope>NUCLEOTIDE SEQUENCE</scope>
    <source>
        <strain evidence="1">AA-2017</strain>
        <tissue evidence="1">Whole larva</tissue>
    </source>
</reference>